<dbReference type="RefSeq" id="WP_324181698.1">
    <property type="nucleotide sequence ID" value="NZ_BAABAW010000014.1"/>
</dbReference>
<evidence type="ECO:0000313" key="1">
    <source>
        <dbReference type="EMBL" id="MEB3347675.1"/>
    </source>
</evidence>
<gene>
    <name evidence="1" type="ORF">U6A24_19515</name>
</gene>
<reference evidence="1 2" key="1">
    <citation type="journal article" date="2013" name="Int. J. Syst. Evol. Microbiol.">
        <title>Aquimarina gracilis sp. nov., isolated from the gut microflora of a mussel, Mytilus coruscus, and emended description of Aquimarina spongiae.</title>
        <authorList>
            <person name="Park S.C."/>
            <person name="Choe H.N."/>
            <person name="Baik K.S."/>
            <person name="Seong C.N."/>
        </authorList>
    </citation>
    <scope>NUCLEOTIDE SEQUENCE [LARGE SCALE GENOMIC DNA]</scope>
    <source>
        <strain evidence="1 2">PSC32</strain>
    </source>
</reference>
<organism evidence="1 2">
    <name type="scientific">Aquimarina gracilis</name>
    <dbReference type="NCBI Taxonomy" id="874422"/>
    <lineage>
        <taxon>Bacteria</taxon>
        <taxon>Pseudomonadati</taxon>
        <taxon>Bacteroidota</taxon>
        <taxon>Flavobacteriia</taxon>
        <taxon>Flavobacteriales</taxon>
        <taxon>Flavobacteriaceae</taxon>
        <taxon>Aquimarina</taxon>
    </lineage>
</organism>
<protein>
    <submittedName>
        <fullName evidence="1">Uncharacterized protein</fullName>
    </submittedName>
</protein>
<dbReference type="EMBL" id="JAYKLX010000009">
    <property type="protein sequence ID" value="MEB3347675.1"/>
    <property type="molecule type" value="Genomic_DNA"/>
</dbReference>
<dbReference type="Proteomes" id="UP001327027">
    <property type="component" value="Unassembled WGS sequence"/>
</dbReference>
<comment type="caution">
    <text evidence="1">The sequence shown here is derived from an EMBL/GenBank/DDBJ whole genome shotgun (WGS) entry which is preliminary data.</text>
</comment>
<evidence type="ECO:0000313" key="2">
    <source>
        <dbReference type="Proteomes" id="UP001327027"/>
    </source>
</evidence>
<proteinExistence type="predicted"/>
<keyword evidence="2" id="KW-1185">Reference proteome</keyword>
<sequence length="71" mass="8313">METSKNLISEITKITTNIETNYPELYKFIEEQPITIPSSNNPKTDEQNLRDYLDSLKQLLQHHLDTHNNKA</sequence>
<accession>A0ABU6A0T5</accession>
<name>A0ABU6A0T5_9FLAO</name>